<name>A0A345ME08_9CAUD</name>
<protein>
    <submittedName>
        <fullName evidence="1">Glycosyltransferase</fullName>
    </submittedName>
</protein>
<dbReference type="EMBL" id="MH590589">
    <property type="protein sequence ID" value="AXH68789.1"/>
    <property type="molecule type" value="Genomic_DNA"/>
</dbReference>
<accession>A0A345ME08</accession>
<proteinExistence type="predicted"/>
<evidence type="ECO:0000313" key="2">
    <source>
        <dbReference type="Proteomes" id="UP000259914"/>
    </source>
</evidence>
<reference evidence="1 2" key="1">
    <citation type="submission" date="2018-07" db="EMBL/GenBank/DDBJ databases">
        <authorList>
            <person name="Dixon J."/>
            <person name="Knudsen H.R."/>
            <person name="Rock W."/>
            <person name="Scott A.N."/>
            <person name="Walsdorf S.L."/>
            <person name="Layton S.R."/>
            <person name="Nayek S."/>
            <person name="Kim T."/>
            <person name="Hughes L.E."/>
            <person name="Garlena R.A."/>
            <person name="Russell D.A."/>
            <person name="Pope W.H."/>
            <person name="Jacobs-Sera D."/>
            <person name="Hatfull G.F."/>
        </authorList>
    </citation>
    <scope>NUCLEOTIDE SEQUENCE [LARGE SCALE GENOMIC DNA]</scope>
</reference>
<gene>
    <name evidence="1" type="primary">77</name>
    <name evidence="1" type="ORF">SEA_SPARKLEGODDESS_77</name>
</gene>
<sequence>MRYTIFSVDNSRQHYIEKMRHQLRNEEYVETEVVDGRDPDQLRRAMKKYPYEINYDAKVGHLGIWYTVLNAMEHAPIVTFEDDAILNDEFMTHFNWRIGELPGDTDFFSLFLPRDSDHLYTEDKSRGNFICETYQRYGGVSMLHTMHGRDMIKELLKRDGITGQYDDTLYMYAKKGELRGYCSKPKYPDLVYISGFEESIVQETENYR</sequence>
<dbReference type="Proteomes" id="UP000259914">
    <property type="component" value="Segment"/>
</dbReference>
<organism evidence="1 2">
    <name type="scientific">Streptomyces phage SparkleGoddess</name>
    <dbReference type="NCBI Taxonomy" id="2283305"/>
    <lineage>
        <taxon>Viruses</taxon>
        <taxon>Duplodnaviria</taxon>
        <taxon>Heunggongvirae</taxon>
        <taxon>Uroviricota</taxon>
        <taxon>Caudoviricetes</taxon>
        <taxon>Stanwilliamsviridae</taxon>
        <taxon>Loccivirinae</taxon>
        <taxon>Gilsonvirus</taxon>
        <taxon>Gilsonvirus comrade</taxon>
    </lineage>
</organism>
<evidence type="ECO:0000313" key="1">
    <source>
        <dbReference type="EMBL" id="AXH68789.1"/>
    </source>
</evidence>